<dbReference type="AlphaFoldDB" id="A0A7I9WW27"/>
<feature type="compositionally biased region" description="Low complexity" evidence="1">
    <location>
        <begin position="113"/>
        <end position="122"/>
    </location>
</feature>
<dbReference type="RefSeq" id="WP_068915223.1">
    <property type="nucleotide sequence ID" value="NZ_BAAAMC010000023.1"/>
</dbReference>
<name>A0A7I9WW27_9MYCO</name>
<keyword evidence="3" id="KW-1185">Reference proteome</keyword>
<proteinExistence type="predicted"/>
<feature type="region of interest" description="Disordered" evidence="1">
    <location>
        <begin position="103"/>
        <end position="122"/>
    </location>
</feature>
<dbReference type="EMBL" id="BLKT01000003">
    <property type="protein sequence ID" value="GFG61779.1"/>
    <property type="molecule type" value="Genomic_DNA"/>
</dbReference>
<evidence type="ECO:0000313" key="2">
    <source>
        <dbReference type="EMBL" id="GFG61779.1"/>
    </source>
</evidence>
<dbReference type="Proteomes" id="UP000465241">
    <property type="component" value="Unassembled WGS sequence"/>
</dbReference>
<accession>A0A7I9WW27</accession>
<evidence type="ECO:0000256" key="1">
    <source>
        <dbReference type="SAM" id="MobiDB-lite"/>
    </source>
</evidence>
<comment type="caution">
    <text evidence="2">The sequence shown here is derived from an EMBL/GenBank/DDBJ whole genome shotgun (WGS) entry which is preliminary data.</text>
</comment>
<sequence length="122" mass="13047">MTRLKPSTISYLGYLMLLLAFVSLGALTAGLAFASEVVAATAATSLTLTAAGSVLSFRRGAAALARAGEAAGATHKRSFWADQLEQDRVERYRARYRRPSLRTVEAPRRHAAPDAAPDRLSA</sequence>
<evidence type="ECO:0000313" key="3">
    <source>
        <dbReference type="Proteomes" id="UP000465241"/>
    </source>
</evidence>
<protein>
    <submittedName>
        <fullName evidence="2">Uncharacterized protein</fullName>
    </submittedName>
</protein>
<gene>
    <name evidence="2" type="ORF">MMUR_59150</name>
</gene>
<organism evidence="2 3">
    <name type="scientific">Mycolicibacterium murale</name>
    <dbReference type="NCBI Taxonomy" id="182220"/>
    <lineage>
        <taxon>Bacteria</taxon>
        <taxon>Bacillati</taxon>
        <taxon>Actinomycetota</taxon>
        <taxon>Actinomycetes</taxon>
        <taxon>Mycobacteriales</taxon>
        <taxon>Mycobacteriaceae</taxon>
        <taxon>Mycolicibacterium</taxon>
    </lineage>
</organism>
<reference evidence="2 3" key="1">
    <citation type="journal article" date="2019" name="Emerg. Microbes Infect.">
        <title>Comprehensive subspecies identification of 175 nontuberculous mycobacteria species based on 7547 genomic profiles.</title>
        <authorList>
            <person name="Matsumoto Y."/>
            <person name="Kinjo T."/>
            <person name="Motooka D."/>
            <person name="Nabeya D."/>
            <person name="Jung N."/>
            <person name="Uechi K."/>
            <person name="Horii T."/>
            <person name="Iida T."/>
            <person name="Fujita J."/>
            <person name="Nakamura S."/>
        </authorList>
    </citation>
    <scope>NUCLEOTIDE SEQUENCE [LARGE SCALE GENOMIC DNA]</scope>
    <source>
        <strain evidence="2 3">JCM 13392</strain>
    </source>
</reference>